<dbReference type="GO" id="GO:0016592">
    <property type="term" value="C:mediator complex"/>
    <property type="evidence" value="ECO:0007669"/>
    <property type="project" value="InterPro"/>
</dbReference>
<name>A0A6S8SGQ1_9STRA</name>
<dbReference type="GO" id="GO:0070847">
    <property type="term" value="C:core mediator complex"/>
    <property type="evidence" value="ECO:0007669"/>
    <property type="project" value="TreeGrafter"/>
</dbReference>
<protein>
    <recommendedName>
        <fullName evidence="3">Mediator of RNA polymerase II transcription subunit 17</fullName>
    </recommendedName>
</protein>
<accession>A0A6S8SGQ1</accession>
<dbReference type="PANTHER" id="PTHR12809:SF2">
    <property type="entry name" value="MEDIATOR OF RNA POLYMERASE II TRANSCRIPTION SUBUNIT 14"/>
    <property type="match status" value="1"/>
</dbReference>
<dbReference type="AlphaFoldDB" id="A0A6S8SGQ1"/>
<proteinExistence type="predicted"/>
<dbReference type="EMBL" id="HBIO01006466">
    <property type="protein sequence ID" value="CAE0459893.1"/>
    <property type="molecule type" value="Transcribed_RNA"/>
</dbReference>
<dbReference type="PANTHER" id="PTHR12809">
    <property type="entry name" value="MEDIATOR COMPLEX SUBUNIT"/>
    <property type="match status" value="1"/>
</dbReference>
<reference evidence="1" key="1">
    <citation type="submission" date="2021-01" db="EMBL/GenBank/DDBJ databases">
        <authorList>
            <person name="Corre E."/>
            <person name="Pelletier E."/>
            <person name="Niang G."/>
            <person name="Scheremetjew M."/>
            <person name="Finn R."/>
            <person name="Kale V."/>
            <person name="Holt S."/>
            <person name="Cochrane G."/>
            <person name="Meng A."/>
            <person name="Brown T."/>
            <person name="Cohen L."/>
        </authorList>
    </citation>
    <scope>NUCLEOTIDE SEQUENCE</scope>
    <source>
        <strain evidence="1">MM31A-1</strain>
    </source>
</reference>
<dbReference type="GO" id="GO:0003712">
    <property type="term" value="F:transcription coregulator activity"/>
    <property type="evidence" value="ECO:0007669"/>
    <property type="project" value="InterPro"/>
</dbReference>
<organism evidence="1">
    <name type="scientific">Chaetoceros debilis</name>
    <dbReference type="NCBI Taxonomy" id="122233"/>
    <lineage>
        <taxon>Eukaryota</taxon>
        <taxon>Sar</taxon>
        <taxon>Stramenopiles</taxon>
        <taxon>Ochrophyta</taxon>
        <taxon>Bacillariophyta</taxon>
        <taxon>Coscinodiscophyceae</taxon>
        <taxon>Chaetocerotophycidae</taxon>
        <taxon>Chaetocerotales</taxon>
        <taxon>Chaetocerotaceae</taxon>
        <taxon>Chaetoceros</taxon>
    </lineage>
</organism>
<dbReference type="InterPro" id="IPR013947">
    <property type="entry name" value="Mediator_Med14"/>
</dbReference>
<evidence type="ECO:0000313" key="2">
    <source>
        <dbReference type="EMBL" id="CAE0459895.1"/>
    </source>
</evidence>
<evidence type="ECO:0000313" key="1">
    <source>
        <dbReference type="EMBL" id="CAE0459893.1"/>
    </source>
</evidence>
<evidence type="ECO:0008006" key="3">
    <source>
        <dbReference type="Google" id="ProtNLM"/>
    </source>
</evidence>
<dbReference type="GO" id="GO:0006357">
    <property type="term" value="P:regulation of transcription by RNA polymerase II"/>
    <property type="evidence" value="ECO:0007669"/>
    <property type="project" value="InterPro"/>
</dbReference>
<dbReference type="EMBL" id="HBIO01006468">
    <property type="protein sequence ID" value="CAE0459895.1"/>
    <property type="molecule type" value="Transcribed_RNA"/>
</dbReference>
<gene>
    <name evidence="1" type="ORF">CDEB00056_LOCUS4734</name>
    <name evidence="2" type="ORF">CDEB00056_LOCUS4736</name>
</gene>
<sequence>MVSSNNETCQDGEDDILPQSRLELSVAPNDGSLLTAPLSLILNTATDCLYNDLNAMVAGDPLTFFLPSTSGDDNNVPYTTKSEAMASLSFQQRRHILASRIARRVKSLSHVSALVACNLPTSATSSSTTDQRYPNLYTMSQIPSENELNQITQISSNALEHVRTSWVSADIAQDALYFAHDSLWKIRSHPHDVQGSMEILLKGRWTRMSQDVKLEDRYRDSAERAWGKNETRQRLRTAVRRKMLLGEIGNPRDDGSALKWNIVLEKDGTTVRLFHGKPRKEGKDTVYPMEARLTVLSESSDNLAPWTLLSIQIKTGVKTGESNHQLELSKEQMFGLHQIGSRAMIQEEARAKKSREEGKNKNEFIARPLEKLRQLSHSFSLSWQMEILSSQAEALRKGSWSRESNPNDLLGGIGITVAPVKFYSDEEQFDSEKMVRIKPLAHMAIHFWEIDDRNGKTKIGPIYGDNYSFDPDQTMTSQSLSDTTSIKRLTLEINASQMKGLEVSLSGGDKVMALIEKDTKNTINQAITNDTYLSRNVRMLLSSIQNPFQLSMGNALLSTVVICADRRCHAIVEALNKSCNASACDQNVEKIIPSWMHLSVECGSISVSANITYDSKDSSKKSERKPVLQFRLACDSRSGKFVPTFPRATSLLRFLVSNDSSASEVQQLRHIKAMSGISSDKNRSVVRGKDMTGRSIRDAFLSLTRSIDILSKRVGIGEWDDIDKSSCALREKSIQQACDDVSVSLMSCTGISVVYGIGALAVGVAGGSSALPDIGGGSIDLPGENSCIPTPPLSVILTQELVEHIEDDSTTMRLERDLFGMTASITKEAVTLRAFYIVTQIDSVTTLPKRLECTPTAFEGLDGDTNEDTEVYHRTKRFRAGSNSEDKGAVKTSSIFEEVGYLAHSLNATWKKVQN</sequence>